<sequence>MDFEINYLSFYVVQVEGKGEAVDKRYKHFQTLDAEEYEDSSLKEFLNGELLKISKRKVERHAKTEQAPTKIGRFIVEEGHELDSNPHYNLFNRIRFAETKENFKDMSEPLVYTYLDTSAVRGGVFLIAQAKLRKYFDDPFVFVMKCDFEPKVASISDESTLIRNVEMAITTKNMKSIQYPYMPEEGMVEVGELKIHQASHARYFEDFLKFVEYERSMPEIMKTQVMDMVYDQIEDVFEEGTEEREQFDQAMEVWAASPKREIMEQFSTEEVMEATAQIVEHAPEVELKLKADHISVKALLADFGDQIHIAKVNDRYVLMIEADTLTFEKGFSPIEFLKPDELQDVIERIENKQQYSFDPSGIVT</sequence>
<comment type="caution">
    <text evidence="2">The sequence shown here is derived from an EMBL/GenBank/DDBJ whole genome shotgun (WGS) entry which is preliminary data.</text>
</comment>
<dbReference type="AlphaFoldDB" id="A0A9X0MDT1"/>
<accession>A0A9X0MDT1</accession>
<protein>
    <recommendedName>
        <fullName evidence="1">DUF3898 domain-containing protein</fullName>
    </recommendedName>
</protein>
<reference evidence="2 3" key="1">
    <citation type="submission" date="2015-12" db="EMBL/GenBank/DDBJ databases">
        <title>Bacillus cereus Group isolate.</title>
        <authorList>
            <person name="Kovac J."/>
        </authorList>
    </citation>
    <scope>NUCLEOTIDE SEQUENCE [LARGE SCALE GENOMIC DNA]</scope>
    <source>
        <strain evidence="2 3">FSL K6-0073</strain>
    </source>
</reference>
<dbReference type="Pfam" id="PF13037">
    <property type="entry name" value="DUF3898"/>
    <property type="match status" value="1"/>
</dbReference>
<dbReference type="EMBL" id="LOMO01000212">
    <property type="protein sequence ID" value="KXY32097.1"/>
    <property type="molecule type" value="Genomic_DNA"/>
</dbReference>
<gene>
    <name evidence="2" type="ORF">AT268_07125</name>
</gene>
<dbReference type="Proteomes" id="UP000075476">
    <property type="component" value="Unassembled WGS sequence"/>
</dbReference>
<proteinExistence type="predicted"/>
<dbReference type="InterPro" id="IPR025006">
    <property type="entry name" value="DUF3900"/>
</dbReference>
<organism evidence="2 3">
    <name type="scientific">Bacillus cereus</name>
    <dbReference type="NCBI Taxonomy" id="1396"/>
    <lineage>
        <taxon>Bacteria</taxon>
        <taxon>Bacillati</taxon>
        <taxon>Bacillota</taxon>
        <taxon>Bacilli</taxon>
        <taxon>Bacillales</taxon>
        <taxon>Bacillaceae</taxon>
        <taxon>Bacillus</taxon>
        <taxon>Bacillus cereus group</taxon>
    </lineage>
</organism>
<dbReference type="RefSeq" id="WP_061663837.1">
    <property type="nucleotide sequence ID" value="NZ_LOMO01000212.1"/>
</dbReference>
<dbReference type="InterPro" id="IPR025012">
    <property type="entry name" value="DUF3898"/>
</dbReference>
<dbReference type="Pfam" id="PF13039">
    <property type="entry name" value="DUF3900"/>
    <property type="match status" value="1"/>
</dbReference>
<feature type="domain" description="DUF3898" evidence="1">
    <location>
        <begin position="261"/>
        <end position="350"/>
    </location>
</feature>
<name>A0A9X0MDT1_BACCE</name>
<evidence type="ECO:0000313" key="3">
    <source>
        <dbReference type="Proteomes" id="UP000075476"/>
    </source>
</evidence>
<evidence type="ECO:0000259" key="1">
    <source>
        <dbReference type="Pfam" id="PF13037"/>
    </source>
</evidence>
<evidence type="ECO:0000313" key="2">
    <source>
        <dbReference type="EMBL" id="KXY32097.1"/>
    </source>
</evidence>